<feature type="compositionally biased region" description="Basic and acidic residues" evidence="1">
    <location>
        <begin position="96"/>
        <end position="111"/>
    </location>
</feature>
<gene>
    <name evidence="2" type="ORF">FY004_04005</name>
</gene>
<name>A0A5D4JQH1_9ACTN</name>
<protein>
    <submittedName>
        <fullName evidence="2">Uncharacterized protein</fullName>
    </submittedName>
</protein>
<dbReference type="Proteomes" id="UP000323242">
    <property type="component" value="Unassembled WGS sequence"/>
</dbReference>
<evidence type="ECO:0000313" key="2">
    <source>
        <dbReference type="EMBL" id="TYR65833.1"/>
    </source>
</evidence>
<evidence type="ECO:0000313" key="3">
    <source>
        <dbReference type="Proteomes" id="UP000323242"/>
    </source>
</evidence>
<feature type="region of interest" description="Disordered" evidence="1">
    <location>
        <begin position="94"/>
        <end position="117"/>
    </location>
</feature>
<dbReference type="EMBL" id="VSZQ01000013">
    <property type="protein sequence ID" value="TYR65833.1"/>
    <property type="molecule type" value="Genomic_DNA"/>
</dbReference>
<dbReference type="RefSeq" id="WP_148901520.1">
    <property type="nucleotide sequence ID" value="NZ_VSZQ01000013.1"/>
</dbReference>
<sequence length="233" mass="24487">METAAYPTPDVLVARLARTAGIVLPPEGPPNEEFLRDLAGRVGLDGNDLLVIAGLPLPTEALDLKGTAGSWVSMLVQHALPLAAADRQRLRVRARAMAERPRPARTPERPPRPPGPPGFGSLLVHLLALRNLNELAVAKTMCLMSGVCKAASTIRMVRDGAKALDAELLDGFAAVLGVPVAVLASLTGVRSSARGDGPSPEVADVAALIREVRHLTVDQVREPAETAEALDHG</sequence>
<evidence type="ECO:0000256" key="1">
    <source>
        <dbReference type="SAM" id="MobiDB-lite"/>
    </source>
</evidence>
<organism evidence="2 3">
    <name type="scientific">Streptomyces parvus</name>
    <dbReference type="NCBI Taxonomy" id="66428"/>
    <lineage>
        <taxon>Bacteria</taxon>
        <taxon>Bacillati</taxon>
        <taxon>Actinomycetota</taxon>
        <taxon>Actinomycetes</taxon>
        <taxon>Kitasatosporales</taxon>
        <taxon>Streptomycetaceae</taxon>
        <taxon>Streptomyces</taxon>
    </lineage>
</organism>
<dbReference type="AlphaFoldDB" id="A0A5D4JQH1"/>
<accession>A0A5D4JQH1</accession>
<keyword evidence="3" id="KW-1185">Reference proteome</keyword>
<proteinExistence type="predicted"/>
<comment type="caution">
    <text evidence="2">The sequence shown here is derived from an EMBL/GenBank/DDBJ whole genome shotgun (WGS) entry which is preliminary data.</text>
</comment>
<reference evidence="2 3" key="1">
    <citation type="submission" date="2019-08" db="EMBL/GenBank/DDBJ databases">
        <title>Draft genome for granaticin producer strain Streptomyces parvus C05.</title>
        <authorList>
            <person name="Gonzalez-Pimentel J.L."/>
        </authorList>
    </citation>
    <scope>NUCLEOTIDE SEQUENCE [LARGE SCALE GENOMIC DNA]</scope>
    <source>
        <strain evidence="2 3">C05</strain>
    </source>
</reference>